<protein>
    <submittedName>
        <fullName evidence="1">Uncharacterized protein</fullName>
    </submittedName>
</protein>
<sequence length="329" mass="36712">MVVKLQHSIQKQIGRGDLRMKKLVAILLVAFLTLGLAACGEKSSEGKDLVKVGETTINENQLEQYMQLAAFMQGIDLTQFPEDSIKTIKAQMLEDMISMKTIRQYYEDKGENPLPDTIEADAKSFVDEAKSTEVVKKFLQEKKIADETLSGFYYDQFYRNAYFEEVEAGMATIDADAKANYDANISNYNVDEVTASHILVATEDTAKEVLEKLNAGEKFEDLAKEYGTDGTKDAGGSLGTFGRGQMVKEFEDAAFAMQPGEISDIVKTEFGYHIIKVTDKKQGTKTFDEVKESIKSGLVSEEAQKQIDALRGKKKIEYLTKDYPAPTKE</sequence>
<evidence type="ECO:0000313" key="2">
    <source>
        <dbReference type="Proteomes" id="UP000594014"/>
    </source>
</evidence>
<evidence type="ECO:0000313" key="1">
    <source>
        <dbReference type="EMBL" id="QOX65589.1"/>
    </source>
</evidence>
<dbReference type="EMBL" id="CP042469">
    <property type="protein sequence ID" value="QOX65589.1"/>
    <property type="molecule type" value="Genomic_DNA"/>
</dbReference>
<keyword evidence="2" id="KW-1185">Reference proteome</keyword>
<name>A0ACD1AH47_9FIRM</name>
<gene>
    <name evidence="1" type="ORF">FRZ06_20630</name>
</gene>
<dbReference type="Proteomes" id="UP000594014">
    <property type="component" value="Chromosome"/>
</dbReference>
<proteinExistence type="predicted"/>
<organism evidence="1 2">
    <name type="scientific">Anoxybacterium hadale</name>
    <dbReference type="NCBI Taxonomy" id="3408580"/>
    <lineage>
        <taxon>Bacteria</taxon>
        <taxon>Bacillati</taxon>
        <taxon>Bacillota</taxon>
        <taxon>Clostridia</taxon>
        <taxon>Peptostreptococcales</taxon>
        <taxon>Anaerovoracaceae</taxon>
        <taxon>Anoxybacterium</taxon>
    </lineage>
</organism>
<reference evidence="1" key="1">
    <citation type="submission" date="2019-08" db="EMBL/GenBank/DDBJ databases">
        <title>Genome sequence of Clostridiales bacterium MT110.</title>
        <authorList>
            <person name="Cao J."/>
        </authorList>
    </citation>
    <scope>NUCLEOTIDE SEQUENCE</scope>
    <source>
        <strain evidence="1">MT110</strain>
    </source>
</reference>
<accession>A0ACD1AH47</accession>